<dbReference type="RefSeq" id="WP_014015887.1">
    <property type="nucleotide sequence ID" value="NC_015873.1"/>
</dbReference>
<evidence type="ECO:0000256" key="16">
    <source>
        <dbReference type="SAM" id="MobiDB-lite"/>
    </source>
</evidence>
<feature type="transmembrane region" description="Helical" evidence="17">
    <location>
        <begin position="105"/>
        <end position="124"/>
    </location>
</feature>
<evidence type="ECO:0000256" key="17">
    <source>
        <dbReference type="SAM" id="Phobius"/>
    </source>
</evidence>
<dbReference type="Gene3D" id="3.30.980.40">
    <property type="match status" value="1"/>
</dbReference>
<evidence type="ECO:0000256" key="13">
    <source>
        <dbReference type="ARBA" id="ARBA00024986"/>
    </source>
</evidence>
<dbReference type="AlphaFoldDB" id="G0VNX5"/>
<evidence type="ECO:0000256" key="10">
    <source>
        <dbReference type="ARBA" id="ARBA00023125"/>
    </source>
</evidence>
<dbReference type="PANTHER" id="PTHR22683">
    <property type="entry name" value="SPORULATION PROTEIN RELATED"/>
    <property type="match status" value="1"/>
</dbReference>
<dbReference type="GO" id="GO:0005524">
    <property type="term" value="F:ATP binding"/>
    <property type="evidence" value="ECO:0007669"/>
    <property type="project" value="UniProtKB-UniRule"/>
</dbReference>
<evidence type="ECO:0000256" key="11">
    <source>
        <dbReference type="ARBA" id="ARBA00023136"/>
    </source>
</evidence>
<dbReference type="KEGG" id="med:MELS_0931"/>
<dbReference type="Gene3D" id="1.10.10.10">
    <property type="entry name" value="Winged helix-like DNA-binding domain superfamily/Winged helix DNA-binding domain"/>
    <property type="match status" value="1"/>
</dbReference>
<keyword evidence="6 15" id="KW-0547">Nucleotide-binding</keyword>
<comment type="subcellular location">
    <subcellularLocation>
        <location evidence="1">Cell membrane</location>
        <topology evidence="1">Multi-pass membrane protein</topology>
    </subcellularLocation>
</comment>
<dbReference type="Pfam" id="PF17854">
    <property type="entry name" value="FtsK_alpha"/>
    <property type="match status" value="1"/>
</dbReference>
<dbReference type="InterPro" id="IPR002543">
    <property type="entry name" value="FtsK_dom"/>
</dbReference>
<dbReference type="HOGENOM" id="CLU_001981_9_9_9"/>
<dbReference type="InterPro" id="IPR036390">
    <property type="entry name" value="WH_DNA-bd_sf"/>
</dbReference>
<dbReference type="InterPro" id="IPR036388">
    <property type="entry name" value="WH-like_DNA-bd_sf"/>
</dbReference>
<feature type="transmembrane region" description="Helical" evidence="17">
    <location>
        <begin position="130"/>
        <end position="147"/>
    </location>
</feature>
<dbReference type="eggNOG" id="COG1674">
    <property type="taxonomic scope" value="Bacteria"/>
</dbReference>
<evidence type="ECO:0000256" key="3">
    <source>
        <dbReference type="ARBA" id="ARBA00022475"/>
    </source>
</evidence>
<feature type="domain" description="FtsK" evidence="18">
    <location>
        <begin position="530"/>
        <end position="717"/>
    </location>
</feature>
<dbReference type="InterPro" id="IPR025199">
    <property type="entry name" value="FtsK_4TM"/>
</dbReference>
<dbReference type="CDD" id="cd01127">
    <property type="entry name" value="TrwB_TraG_TraD_VirD4"/>
    <property type="match status" value="1"/>
</dbReference>
<comment type="similarity">
    <text evidence="2">Belongs to the FtsK/SpoIIIE/SftA family.</text>
</comment>
<dbReference type="Pfam" id="PF01580">
    <property type="entry name" value="FtsK_SpoIIIE"/>
    <property type="match status" value="1"/>
</dbReference>
<evidence type="ECO:0000256" key="12">
    <source>
        <dbReference type="ARBA" id="ARBA00023306"/>
    </source>
</evidence>
<evidence type="ECO:0000256" key="6">
    <source>
        <dbReference type="ARBA" id="ARBA00022741"/>
    </source>
</evidence>
<dbReference type="SUPFAM" id="SSF52540">
    <property type="entry name" value="P-loop containing nucleoside triphosphate hydrolases"/>
    <property type="match status" value="1"/>
</dbReference>
<dbReference type="Pfam" id="PF09397">
    <property type="entry name" value="FtsK_gamma"/>
    <property type="match status" value="1"/>
</dbReference>
<reference evidence="19 20" key="1">
    <citation type="journal article" date="2011" name="J. Bacteriol.">
        <title>Genome Sequence of the Ruminal Bacterium Megasphaera elsdenii.</title>
        <authorList>
            <person name="Marx H."/>
            <person name="Graf A.B."/>
            <person name="Tatto N."/>
            <person name="Thallinger G.G."/>
            <person name="Mattanovich D."/>
            <person name="Sauer M."/>
        </authorList>
    </citation>
    <scope>NUCLEOTIDE SEQUENCE [LARGE SCALE GENOMIC DNA]</scope>
    <source>
        <strain evidence="19 20">DSM 20460</strain>
    </source>
</reference>
<evidence type="ECO:0000256" key="2">
    <source>
        <dbReference type="ARBA" id="ARBA00006474"/>
    </source>
</evidence>
<evidence type="ECO:0000256" key="14">
    <source>
        <dbReference type="ARBA" id="ARBA00025923"/>
    </source>
</evidence>
<evidence type="ECO:0000256" key="15">
    <source>
        <dbReference type="PROSITE-ProRule" id="PRU00289"/>
    </source>
</evidence>
<organism evidence="19 20">
    <name type="scientific">Megasphaera elsdenii DSM 20460</name>
    <dbReference type="NCBI Taxonomy" id="1064535"/>
    <lineage>
        <taxon>Bacteria</taxon>
        <taxon>Bacillati</taxon>
        <taxon>Bacillota</taxon>
        <taxon>Negativicutes</taxon>
        <taxon>Veillonellales</taxon>
        <taxon>Veillonellaceae</taxon>
        <taxon>Megasphaera</taxon>
    </lineage>
</organism>
<dbReference type="SMART" id="SM00382">
    <property type="entry name" value="AAA"/>
    <property type="match status" value="1"/>
</dbReference>
<feature type="binding site" evidence="15">
    <location>
        <begin position="547"/>
        <end position="554"/>
    </location>
    <ligand>
        <name>ATP</name>
        <dbReference type="ChEBI" id="CHEBI:30616"/>
    </ligand>
</feature>
<keyword evidence="8 15" id="KW-0067">ATP-binding</keyword>
<dbReference type="GO" id="GO:0005886">
    <property type="term" value="C:plasma membrane"/>
    <property type="evidence" value="ECO:0007669"/>
    <property type="project" value="UniProtKB-SubCell"/>
</dbReference>
<evidence type="ECO:0000256" key="8">
    <source>
        <dbReference type="ARBA" id="ARBA00022840"/>
    </source>
</evidence>
<evidence type="ECO:0000313" key="20">
    <source>
        <dbReference type="Proteomes" id="UP000010111"/>
    </source>
</evidence>
<feature type="region of interest" description="Disordered" evidence="16">
    <location>
        <begin position="1"/>
        <end position="24"/>
    </location>
</feature>
<dbReference type="InterPro" id="IPR027417">
    <property type="entry name" value="P-loop_NTPase"/>
</dbReference>
<keyword evidence="11 17" id="KW-0472">Membrane</keyword>
<keyword evidence="7" id="KW-0159">Chromosome partition</keyword>
<keyword evidence="5 17" id="KW-0812">Transmembrane</keyword>
<proteinExistence type="inferred from homology"/>
<keyword evidence="4" id="KW-0132">Cell division</keyword>
<keyword evidence="12" id="KW-0131">Cell cycle</keyword>
<dbReference type="GeneID" id="97491894"/>
<dbReference type="Gene3D" id="3.40.50.300">
    <property type="entry name" value="P-loop containing nucleotide triphosphate hydrolases"/>
    <property type="match status" value="1"/>
</dbReference>
<dbReference type="Pfam" id="PF13491">
    <property type="entry name" value="FtsK_4TM"/>
    <property type="match status" value="1"/>
</dbReference>
<keyword evidence="10" id="KW-0238">DNA-binding</keyword>
<feature type="transmembrane region" description="Helical" evidence="17">
    <location>
        <begin position="154"/>
        <end position="174"/>
    </location>
</feature>
<evidence type="ECO:0000256" key="1">
    <source>
        <dbReference type="ARBA" id="ARBA00004651"/>
    </source>
</evidence>
<keyword evidence="3" id="KW-1003">Cell membrane</keyword>
<gene>
    <name evidence="19" type="ORF">MELS_0931</name>
</gene>
<evidence type="ECO:0000256" key="4">
    <source>
        <dbReference type="ARBA" id="ARBA00022618"/>
    </source>
</evidence>
<feature type="transmembrane region" description="Helical" evidence="17">
    <location>
        <begin position="36"/>
        <end position="57"/>
    </location>
</feature>
<dbReference type="SUPFAM" id="SSF46785">
    <property type="entry name" value="Winged helix' DNA-binding domain"/>
    <property type="match status" value="1"/>
</dbReference>
<dbReference type="GO" id="GO:0051301">
    <property type="term" value="P:cell division"/>
    <property type="evidence" value="ECO:0007669"/>
    <property type="project" value="UniProtKB-KW"/>
</dbReference>
<keyword evidence="20" id="KW-1185">Reference proteome</keyword>
<evidence type="ECO:0000256" key="5">
    <source>
        <dbReference type="ARBA" id="ARBA00022692"/>
    </source>
</evidence>
<sequence>MAKGKTRKTSRSKRTAGTRQKAKTARKAGTSPLLKYEIIGICCILVGLFATVGFIGFDTGRIGHSVDDILAYIFGLGRIVVSLSLIVLGLKYIVIRKACPVTKSWAVGTWIYVLLLGLVHLLVIPEGTEFLPHSLSVGGGVVGAVMASVLRRFLGFFGAVMAITGACIVTFLVWKNWSISKPVAVVADKAGQEAAKVSGKAVEGLQDASQSLKQWHERRGIFDLQAVVGDDPLGRPACGNHDDSHGVGAVPEGRPACGNPVIDNHPENSDHPAATTISDARDLGNGVEEVRFDASPIEEDVPYDWASDGFEEAESSPEPQKLSQIHETIVGDTEPTAHDVQPAAPVKTPLAQETDVLRHDMDDLKPIEVEKSSVAVDTSEEGSSAVPKAAGEKTYHLPPVSMLKPGPQHAVGLSDEVRENARILQETLQSFNIDAKILNASQGPSITRYELEPAAGVKVSKIVHLADDLALKLAATDIRIEAPIPGKAAVGIEVPNKKLTGVNLRDVIDTDTFRKAAGGVPVCLGKDIAGNPIVADLTKMPHLLVAGSTGSGKSVCINTFIASILFKQRPEDVKLILIDPKVVELSNYNGIPHLLTPVVTDPKKAASVLRWAVREMDDRYKRFAITHTRDISRYNELHPEDAMPFIVIIIDELADLMMTASDDVEKSIIRLGQKARACGMHLVLATQRPSVDVLTGLIKANVPSRIAFAVSSQVDSRTILDMAGAEKLIGKGDMLFYPLGASKPLRVQGAFISDSEIDEMVEFIKAQGGPQYDEAVQKAQSENPEDSVDFFEDDLMRQAIDMVLETGQASTSMLQRRFRVGYTRAARMIDMMEAMHIVGPNNGSKPREILMTADEVQQKYLS</sequence>
<evidence type="ECO:0000256" key="7">
    <source>
        <dbReference type="ARBA" id="ARBA00022829"/>
    </source>
</evidence>
<evidence type="ECO:0000259" key="18">
    <source>
        <dbReference type="PROSITE" id="PS50901"/>
    </source>
</evidence>
<dbReference type="EMBL" id="HE576794">
    <property type="protein sequence ID" value="CCC73153.1"/>
    <property type="molecule type" value="Genomic_DNA"/>
</dbReference>
<dbReference type="GO" id="GO:0003677">
    <property type="term" value="F:DNA binding"/>
    <property type="evidence" value="ECO:0007669"/>
    <property type="project" value="UniProtKB-KW"/>
</dbReference>
<protein>
    <submittedName>
        <fullName evidence="19">Stage III sporulation protein E</fullName>
    </submittedName>
</protein>
<keyword evidence="9 17" id="KW-1133">Transmembrane helix</keyword>
<dbReference type="Proteomes" id="UP000010111">
    <property type="component" value="Chromosome"/>
</dbReference>
<dbReference type="InterPro" id="IPR041027">
    <property type="entry name" value="FtsK_alpha"/>
</dbReference>
<dbReference type="InterPro" id="IPR018541">
    <property type="entry name" value="Ftsk_gamma"/>
</dbReference>
<evidence type="ECO:0000313" key="19">
    <source>
        <dbReference type="EMBL" id="CCC73153.1"/>
    </source>
</evidence>
<dbReference type="GO" id="GO:0007059">
    <property type="term" value="P:chromosome segregation"/>
    <property type="evidence" value="ECO:0007669"/>
    <property type="project" value="UniProtKB-KW"/>
</dbReference>
<dbReference type="PANTHER" id="PTHR22683:SF41">
    <property type="entry name" value="DNA TRANSLOCASE FTSK"/>
    <property type="match status" value="1"/>
</dbReference>
<name>G0VNX5_MEGEL</name>
<dbReference type="SMART" id="SM00843">
    <property type="entry name" value="Ftsk_gamma"/>
    <property type="match status" value="1"/>
</dbReference>
<dbReference type="STRING" id="1064535.MELS_0931"/>
<dbReference type="InterPro" id="IPR050206">
    <property type="entry name" value="FtsK/SpoIIIE/SftA"/>
</dbReference>
<dbReference type="PROSITE" id="PS50901">
    <property type="entry name" value="FTSK"/>
    <property type="match status" value="1"/>
</dbReference>
<evidence type="ECO:0000256" key="9">
    <source>
        <dbReference type="ARBA" id="ARBA00022989"/>
    </source>
</evidence>
<dbReference type="InterPro" id="IPR003593">
    <property type="entry name" value="AAA+_ATPase"/>
</dbReference>
<accession>G0VNX5</accession>
<comment type="subunit">
    <text evidence="14">Homohexamer. Forms a ring that surrounds DNA.</text>
</comment>
<feature type="transmembrane region" description="Helical" evidence="17">
    <location>
        <begin position="69"/>
        <end position="93"/>
    </location>
</feature>
<comment type="function">
    <text evidence="13">Essential cell division protein that coordinates cell division and chromosome segregation. The N-terminus is involved in assembly of the cell-division machinery. The C-terminus functions as a DNA motor that moves dsDNA in an ATP-dependent manner towards the dif recombination site, which is located within the replication terminus region. Required for activation of the Xer recombinase, allowing activation of chromosome unlinking by recombination.</text>
</comment>